<evidence type="ECO:0000313" key="2">
    <source>
        <dbReference type="Proteomes" id="UP001732700"/>
    </source>
</evidence>
<keyword evidence="2" id="KW-1185">Reference proteome</keyword>
<reference evidence="1" key="2">
    <citation type="submission" date="2025-09" db="UniProtKB">
        <authorList>
            <consortium name="EnsemblPlants"/>
        </authorList>
    </citation>
    <scope>IDENTIFICATION</scope>
</reference>
<proteinExistence type="predicted"/>
<protein>
    <submittedName>
        <fullName evidence="1">Uncharacterized protein</fullName>
    </submittedName>
</protein>
<organism evidence="1 2">
    <name type="scientific">Avena sativa</name>
    <name type="common">Oat</name>
    <dbReference type="NCBI Taxonomy" id="4498"/>
    <lineage>
        <taxon>Eukaryota</taxon>
        <taxon>Viridiplantae</taxon>
        <taxon>Streptophyta</taxon>
        <taxon>Embryophyta</taxon>
        <taxon>Tracheophyta</taxon>
        <taxon>Spermatophyta</taxon>
        <taxon>Magnoliopsida</taxon>
        <taxon>Liliopsida</taxon>
        <taxon>Poales</taxon>
        <taxon>Poaceae</taxon>
        <taxon>BOP clade</taxon>
        <taxon>Pooideae</taxon>
        <taxon>Poodae</taxon>
        <taxon>Poeae</taxon>
        <taxon>Poeae Chloroplast Group 1 (Aveneae type)</taxon>
        <taxon>Aveninae</taxon>
        <taxon>Avena</taxon>
    </lineage>
</organism>
<sequence>MRQAAGDVEEGLVRKVVAAGYGDDDGVRAARRQRHLELRRRIASREADDPAKKVRPGTHDGASSDSSADAARVVSLPPPPCVSHGAVSVIGRRREMEDAVAIARTFLAPASGSPATAHGCGEEDFFAVYDGHGGSRVAEACRDRMHVVLAEELRRRRLGGAAGADARGWKEALVASFARVDGEVVGSAASGSDADMDEARSRTVGSTAVVAVVGCRRIVVANCGDSRAVLSRGGVAVPLSTDHKPDRPDELQRVEAAGGRVINWNGSRVLGVLSTSRSIGDYYLKPYVSAEPEVTAVERTGKDEFLVLASDGLWDVVSNEMACRVARSCLSGHLAAAFPESVSGRTATDAAALLAELAISRGSKDNISVVVVELRRLKSRAGRRHAAATEVKL</sequence>
<reference evidence="1" key="1">
    <citation type="submission" date="2021-05" db="EMBL/GenBank/DDBJ databases">
        <authorList>
            <person name="Scholz U."/>
            <person name="Mascher M."/>
            <person name="Fiebig A."/>
        </authorList>
    </citation>
    <scope>NUCLEOTIDE SEQUENCE [LARGE SCALE GENOMIC DNA]</scope>
</reference>
<dbReference type="EnsemblPlants" id="AVESA.00010b.r2.1AG0003340.1">
    <property type="protein sequence ID" value="AVESA.00010b.r2.1AG0003340.1.CDS"/>
    <property type="gene ID" value="AVESA.00010b.r2.1AG0003340"/>
</dbReference>
<evidence type="ECO:0000313" key="1">
    <source>
        <dbReference type="EnsemblPlants" id="AVESA.00010b.r2.1AG0003340.1.CDS"/>
    </source>
</evidence>
<dbReference type="Proteomes" id="UP001732700">
    <property type="component" value="Chromosome 1A"/>
</dbReference>
<name>A0ACD5T733_AVESA</name>
<accession>A0ACD5T733</accession>